<dbReference type="RefSeq" id="WP_069605813.1">
    <property type="nucleotide sequence ID" value="NZ_CP015217.1"/>
</dbReference>
<evidence type="ECO:0000256" key="1">
    <source>
        <dbReference type="SAM" id="MobiDB-lite"/>
    </source>
</evidence>
<gene>
    <name evidence="2" type="ORF">A0128_00930</name>
</gene>
<sequence length="83" mass="9417">MKAVEFIKKYELSSALAAGFLDHLRRDPEEDVKEEILKNAFQEFSGINPDKNKNGKQSEINENADEKSNVKTNDSISITQTMK</sequence>
<evidence type="ECO:0000313" key="3">
    <source>
        <dbReference type="Proteomes" id="UP000094197"/>
    </source>
</evidence>
<feature type="region of interest" description="Disordered" evidence="1">
    <location>
        <begin position="44"/>
        <end position="83"/>
    </location>
</feature>
<evidence type="ECO:0000313" key="2">
    <source>
        <dbReference type="EMBL" id="AOP32563.1"/>
    </source>
</evidence>
<dbReference type="KEGG" id="laj:A0128_00930"/>
<accession>A0A1D7USN5</accession>
<dbReference type="OrthoDB" id="342799at2"/>
<dbReference type="AlphaFoldDB" id="A0A1D7USN5"/>
<keyword evidence="3" id="KW-1185">Reference proteome</keyword>
<dbReference type="Proteomes" id="UP000094197">
    <property type="component" value="Chromosome 1"/>
</dbReference>
<proteinExistence type="predicted"/>
<organism evidence="2 3">
    <name type="scientific">Leptospira tipperaryensis</name>
    <dbReference type="NCBI Taxonomy" id="2564040"/>
    <lineage>
        <taxon>Bacteria</taxon>
        <taxon>Pseudomonadati</taxon>
        <taxon>Spirochaetota</taxon>
        <taxon>Spirochaetia</taxon>
        <taxon>Leptospirales</taxon>
        <taxon>Leptospiraceae</taxon>
        <taxon>Leptospira</taxon>
    </lineage>
</organism>
<name>A0A1D7USN5_9LEPT</name>
<dbReference type="EMBL" id="CP015217">
    <property type="protein sequence ID" value="AOP32563.1"/>
    <property type="molecule type" value="Genomic_DNA"/>
</dbReference>
<feature type="compositionally biased region" description="Polar residues" evidence="1">
    <location>
        <begin position="70"/>
        <end position="83"/>
    </location>
</feature>
<protein>
    <submittedName>
        <fullName evidence="2">Uncharacterized protein</fullName>
    </submittedName>
</protein>
<reference evidence="2 3" key="1">
    <citation type="submission" date="2016-04" db="EMBL/GenBank/DDBJ databases">
        <title>Complete genome seqeunce of Leptospira alstonii serovar Room22.</title>
        <authorList>
            <person name="Nally J.E."/>
            <person name="Bayles D.O."/>
            <person name="Hurley D."/>
            <person name="Fanning S."/>
            <person name="McMahon B.J."/>
            <person name="Arent Z."/>
        </authorList>
    </citation>
    <scope>NUCLEOTIDE SEQUENCE [LARGE SCALE GENOMIC DNA]</scope>
    <source>
        <strain evidence="2 3">GWTS #1</strain>
    </source>
</reference>